<gene>
    <name evidence="2" type="ORF">SKAU_G00235420</name>
</gene>
<name>A0A9Q1F6I3_SYNKA</name>
<dbReference type="AlphaFoldDB" id="A0A9Q1F6I3"/>
<sequence length="98" mass="10985">MNMLIEVRDTLVREPASTTLVRGSPCSSPQTQPQDISNDNVSITEGMEVNRLKLQRCNHQQPTKLICDLLGVVFSCYGYSLPNWPQRQCEGRHQATPG</sequence>
<feature type="region of interest" description="Disordered" evidence="1">
    <location>
        <begin position="16"/>
        <end position="38"/>
    </location>
</feature>
<protein>
    <submittedName>
        <fullName evidence="2">Uncharacterized protein</fullName>
    </submittedName>
</protein>
<proteinExistence type="predicted"/>
<comment type="caution">
    <text evidence="2">The sequence shown here is derived from an EMBL/GenBank/DDBJ whole genome shotgun (WGS) entry which is preliminary data.</text>
</comment>
<evidence type="ECO:0000313" key="2">
    <source>
        <dbReference type="EMBL" id="KAJ8352066.1"/>
    </source>
</evidence>
<keyword evidence="3" id="KW-1185">Reference proteome</keyword>
<accession>A0A9Q1F6I3</accession>
<dbReference type="OrthoDB" id="8858716at2759"/>
<dbReference type="EMBL" id="JAINUF010000008">
    <property type="protein sequence ID" value="KAJ8352066.1"/>
    <property type="molecule type" value="Genomic_DNA"/>
</dbReference>
<evidence type="ECO:0000313" key="3">
    <source>
        <dbReference type="Proteomes" id="UP001152622"/>
    </source>
</evidence>
<dbReference type="Proteomes" id="UP001152622">
    <property type="component" value="Chromosome 8"/>
</dbReference>
<reference evidence="2" key="1">
    <citation type="journal article" date="2023" name="Science">
        <title>Genome structures resolve the early diversification of teleost fishes.</title>
        <authorList>
            <person name="Parey E."/>
            <person name="Louis A."/>
            <person name="Montfort J."/>
            <person name="Bouchez O."/>
            <person name="Roques C."/>
            <person name="Iampietro C."/>
            <person name="Lluch J."/>
            <person name="Castinel A."/>
            <person name="Donnadieu C."/>
            <person name="Desvignes T."/>
            <person name="Floi Bucao C."/>
            <person name="Jouanno E."/>
            <person name="Wen M."/>
            <person name="Mejri S."/>
            <person name="Dirks R."/>
            <person name="Jansen H."/>
            <person name="Henkel C."/>
            <person name="Chen W.J."/>
            <person name="Zahm M."/>
            <person name="Cabau C."/>
            <person name="Klopp C."/>
            <person name="Thompson A.W."/>
            <person name="Robinson-Rechavi M."/>
            <person name="Braasch I."/>
            <person name="Lecointre G."/>
            <person name="Bobe J."/>
            <person name="Postlethwait J.H."/>
            <person name="Berthelot C."/>
            <person name="Roest Crollius H."/>
            <person name="Guiguen Y."/>
        </authorList>
    </citation>
    <scope>NUCLEOTIDE SEQUENCE</scope>
    <source>
        <strain evidence="2">WJC10195</strain>
    </source>
</reference>
<evidence type="ECO:0000256" key="1">
    <source>
        <dbReference type="SAM" id="MobiDB-lite"/>
    </source>
</evidence>
<organism evidence="2 3">
    <name type="scientific">Synaphobranchus kaupii</name>
    <name type="common">Kaup's arrowtooth eel</name>
    <dbReference type="NCBI Taxonomy" id="118154"/>
    <lineage>
        <taxon>Eukaryota</taxon>
        <taxon>Metazoa</taxon>
        <taxon>Chordata</taxon>
        <taxon>Craniata</taxon>
        <taxon>Vertebrata</taxon>
        <taxon>Euteleostomi</taxon>
        <taxon>Actinopterygii</taxon>
        <taxon>Neopterygii</taxon>
        <taxon>Teleostei</taxon>
        <taxon>Anguilliformes</taxon>
        <taxon>Synaphobranchidae</taxon>
        <taxon>Synaphobranchus</taxon>
    </lineage>
</organism>